<dbReference type="InterPro" id="IPR003959">
    <property type="entry name" value="ATPase_AAA_core"/>
</dbReference>
<dbReference type="OrthoDB" id="7438987at2"/>
<dbReference type="SUPFAM" id="SSF52540">
    <property type="entry name" value="P-loop containing nucleoside triphosphate hydrolases"/>
    <property type="match status" value="1"/>
</dbReference>
<keyword evidence="3" id="KW-1185">Reference proteome</keyword>
<comment type="caution">
    <text evidence="2">The sequence shown here is derived from an EMBL/GenBank/DDBJ whole genome shotgun (WGS) entry which is preliminary data.</text>
</comment>
<evidence type="ECO:0000313" key="3">
    <source>
        <dbReference type="Proteomes" id="UP000244450"/>
    </source>
</evidence>
<dbReference type="InterPro" id="IPR001270">
    <property type="entry name" value="ClpA/B"/>
</dbReference>
<dbReference type="SMART" id="SM00382">
    <property type="entry name" value="AAA"/>
    <property type="match status" value="1"/>
</dbReference>
<reference evidence="2 3" key="1">
    <citation type="submission" date="2018-04" db="EMBL/GenBank/DDBJ databases">
        <title>Chitinophaga fuyangensis sp. nov., isolated from soil in a chemical factory.</title>
        <authorList>
            <person name="Chen K."/>
        </authorList>
    </citation>
    <scope>NUCLEOTIDE SEQUENCE [LARGE SCALE GENOMIC DNA]</scope>
    <source>
        <strain evidence="2 3">LY-1</strain>
    </source>
</reference>
<proteinExistence type="predicted"/>
<dbReference type="GO" id="GO:0016887">
    <property type="term" value="F:ATP hydrolysis activity"/>
    <property type="evidence" value="ECO:0007669"/>
    <property type="project" value="InterPro"/>
</dbReference>
<dbReference type="PANTHER" id="PTHR23077:SF198">
    <property type="entry name" value="ATP-DEPENDENT ZINC METALLOPROTEASE FTSH"/>
    <property type="match status" value="1"/>
</dbReference>
<dbReference type="Gene3D" id="3.40.50.300">
    <property type="entry name" value="P-loop containing nucleotide triphosphate hydrolases"/>
    <property type="match status" value="1"/>
</dbReference>
<protein>
    <submittedName>
        <fullName evidence="2">ATPase</fullName>
    </submittedName>
</protein>
<dbReference type="AlphaFoldDB" id="A0A2T7BQ64"/>
<dbReference type="CDD" id="cd19481">
    <property type="entry name" value="RecA-like_protease"/>
    <property type="match status" value="1"/>
</dbReference>
<evidence type="ECO:0000313" key="2">
    <source>
        <dbReference type="EMBL" id="PUZ29815.1"/>
    </source>
</evidence>
<dbReference type="InterPro" id="IPR027417">
    <property type="entry name" value="P-loop_NTPase"/>
</dbReference>
<accession>A0A2T7BQ64</accession>
<dbReference type="Proteomes" id="UP000244450">
    <property type="component" value="Unassembled WGS sequence"/>
</dbReference>
<gene>
    <name evidence="2" type="ORF">DCC81_03925</name>
</gene>
<dbReference type="PRINTS" id="PR00300">
    <property type="entry name" value="CLPPROTEASEA"/>
</dbReference>
<evidence type="ECO:0000259" key="1">
    <source>
        <dbReference type="SMART" id="SM00382"/>
    </source>
</evidence>
<organism evidence="2 3">
    <name type="scientific">Chitinophaga parva</name>
    <dbReference type="NCBI Taxonomy" id="2169414"/>
    <lineage>
        <taxon>Bacteria</taxon>
        <taxon>Pseudomonadati</taxon>
        <taxon>Bacteroidota</taxon>
        <taxon>Chitinophagia</taxon>
        <taxon>Chitinophagales</taxon>
        <taxon>Chitinophagaceae</taxon>
        <taxon>Chitinophaga</taxon>
    </lineage>
</organism>
<sequence>MAAADQIKTLIQSFGSDDEARFFATAMQIAAAEARKGNTTFAEELKSAIDKAKVGRHGPKGLLKNLPVNEAQKELSDLLEVEYPRVKLQDMVLDQNVQNGLKRVVDEQANVELLRQNNLSPRKRLLFVGPPGCGKTMSAKVLASELAIPLFVIRLDGLISRYMGESIAKLRMIFDAIRQYRAVYLFDEFDSIGTTRTHGNDVGEIKRVLNSFLLLIEKDDSNSLIIAATNLPETLDAALFRRFDDIVFYPLPGKQQIVEYFETHLADLKLAKGLNYTKIADMALGLNYSEMNNICMDIYKNGLIYGKKELTITSLKTYIEQRKKPF</sequence>
<dbReference type="PANTHER" id="PTHR23077">
    <property type="entry name" value="AAA-FAMILY ATPASE"/>
    <property type="match status" value="1"/>
</dbReference>
<feature type="domain" description="AAA+ ATPase" evidence="1">
    <location>
        <begin position="121"/>
        <end position="253"/>
    </location>
</feature>
<dbReference type="GO" id="GO:0005524">
    <property type="term" value="F:ATP binding"/>
    <property type="evidence" value="ECO:0007669"/>
    <property type="project" value="InterPro"/>
</dbReference>
<dbReference type="InterPro" id="IPR003593">
    <property type="entry name" value="AAA+_ATPase"/>
</dbReference>
<dbReference type="InterPro" id="IPR050168">
    <property type="entry name" value="AAA_ATPase_domain"/>
</dbReference>
<name>A0A2T7BQ64_9BACT</name>
<dbReference type="EMBL" id="QCYK01000001">
    <property type="protein sequence ID" value="PUZ29815.1"/>
    <property type="molecule type" value="Genomic_DNA"/>
</dbReference>
<dbReference type="RefSeq" id="WP_108686452.1">
    <property type="nucleotide sequence ID" value="NZ_QCYK01000001.1"/>
</dbReference>
<dbReference type="Pfam" id="PF00004">
    <property type="entry name" value="AAA"/>
    <property type="match status" value="1"/>
</dbReference>